<dbReference type="SUPFAM" id="SSF53335">
    <property type="entry name" value="S-adenosyl-L-methionine-dependent methyltransferases"/>
    <property type="match status" value="1"/>
</dbReference>
<evidence type="ECO:0000256" key="1">
    <source>
        <dbReference type="ARBA" id="ARBA00010815"/>
    </source>
</evidence>
<dbReference type="GO" id="GO:0008168">
    <property type="term" value="F:methyltransferase activity"/>
    <property type="evidence" value="ECO:0007669"/>
    <property type="project" value="UniProtKB-KW"/>
</dbReference>
<dbReference type="InterPro" id="IPR029063">
    <property type="entry name" value="SAM-dependent_MTases_sf"/>
</dbReference>
<proteinExistence type="inferred from homology"/>
<dbReference type="GO" id="GO:0008610">
    <property type="term" value="P:lipid biosynthetic process"/>
    <property type="evidence" value="ECO:0007669"/>
    <property type="project" value="InterPro"/>
</dbReference>
<comment type="similarity">
    <text evidence="1">Belongs to the CFA/CMAS family.</text>
</comment>
<evidence type="ECO:0000256" key="2">
    <source>
        <dbReference type="ARBA" id="ARBA00022603"/>
    </source>
</evidence>
<name>A0A8J3CPN3_9PROT</name>
<dbReference type="PANTHER" id="PTHR43667:SF1">
    <property type="entry name" value="CYCLOPROPANE-FATTY-ACYL-PHOSPHOLIPID SYNTHASE"/>
    <property type="match status" value="1"/>
</dbReference>
<keyword evidence="7" id="KW-1185">Reference proteome</keyword>
<evidence type="ECO:0000256" key="5">
    <source>
        <dbReference type="ARBA" id="ARBA00023098"/>
    </source>
</evidence>
<reference evidence="6" key="1">
    <citation type="journal article" date="2014" name="Int. J. Syst. Evol. Microbiol.">
        <title>Complete genome sequence of Corynebacterium casei LMG S-19264T (=DSM 44701T), isolated from a smear-ripened cheese.</title>
        <authorList>
            <consortium name="US DOE Joint Genome Institute (JGI-PGF)"/>
            <person name="Walter F."/>
            <person name="Albersmeier A."/>
            <person name="Kalinowski J."/>
            <person name="Ruckert C."/>
        </authorList>
    </citation>
    <scope>NUCLEOTIDE SEQUENCE</scope>
    <source>
        <strain evidence="6">KCTC 32513</strain>
    </source>
</reference>
<keyword evidence="3" id="KW-0808">Transferase</keyword>
<dbReference type="PIRSF" id="PIRSF003085">
    <property type="entry name" value="CMAS"/>
    <property type="match status" value="1"/>
</dbReference>
<organism evidence="6 7">
    <name type="scientific">Algimonas arctica</name>
    <dbReference type="NCBI Taxonomy" id="1479486"/>
    <lineage>
        <taxon>Bacteria</taxon>
        <taxon>Pseudomonadati</taxon>
        <taxon>Pseudomonadota</taxon>
        <taxon>Alphaproteobacteria</taxon>
        <taxon>Maricaulales</taxon>
        <taxon>Robiginitomaculaceae</taxon>
        <taxon>Algimonas</taxon>
    </lineage>
</organism>
<comment type="caution">
    <text evidence="6">The sequence shown here is derived from an EMBL/GenBank/DDBJ whole genome shotgun (WGS) entry which is preliminary data.</text>
</comment>
<evidence type="ECO:0000313" key="6">
    <source>
        <dbReference type="EMBL" id="GHA81631.1"/>
    </source>
</evidence>
<dbReference type="AlphaFoldDB" id="A0A8J3CPN3"/>
<evidence type="ECO:0000256" key="3">
    <source>
        <dbReference type="ARBA" id="ARBA00022679"/>
    </source>
</evidence>
<dbReference type="PANTHER" id="PTHR43667">
    <property type="entry name" value="CYCLOPROPANE-FATTY-ACYL-PHOSPHOLIPID SYNTHASE"/>
    <property type="match status" value="1"/>
</dbReference>
<dbReference type="GO" id="GO:0032259">
    <property type="term" value="P:methylation"/>
    <property type="evidence" value="ECO:0007669"/>
    <property type="project" value="UniProtKB-KW"/>
</dbReference>
<dbReference type="InterPro" id="IPR003333">
    <property type="entry name" value="CMAS"/>
</dbReference>
<keyword evidence="5" id="KW-0443">Lipid metabolism</keyword>
<evidence type="ECO:0000313" key="7">
    <source>
        <dbReference type="Proteomes" id="UP000634004"/>
    </source>
</evidence>
<dbReference type="Proteomes" id="UP000634004">
    <property type="component" value="Unassembled WGS sequence"/>
</dbReference>
<sequence length="367" mass="41720">MTDPRLYRKLFLNPELHAGEAYMDGTLIIEDGGIRGLLEVFAHNRDGLRKGPIRKGIKTIQKTFRKTMQRNKRNASIKNVEAHYDLSNDLYRLFLDSDLQYSCAYWPTDIKPLEEITLEEAQLAKKRHIAAKLRLEPGQRVLDIGCGWGGMAIHLAKNHGVNVVGVTLSQDQFALARQRVAAAGLQDKVEIRLQDYRDCKGPYDRVVSVGMFEHVGVGNFEEYFTKIRDVLTEDGCALVHSIGRKGGPGATGKWIRKYIFPGGYSPALSETFAAIEKAGLWVTDMEILRLHYAWTLAEWERRFQANRDAVVTMKDERFARMWEFYLVISEFSFLYGKHMNFQIQLAKSVGAVPVTRNSMMDGPDLLA</sequence>
<reference evidence="6" key="2">
    <citation type="submission" date="2020-09" db="EMBL/GenBank/DDBJ databases">
        <authorList>
            <person name="Sun Q."/>
            <person name="Kim S."/>
        </authorList>
    </citation>
    <scope>NUCLEOTIDE SEQUENCE</scope>
    <source>
        <strain evidence="6">KCTC 32513</strain>
    </source>
</reference>
<dbReference type="CDD" id="cd02440">
    <property type="entry name" value="AdoMet_MTases"/>
    <property type="match status" value="1"/>
</dbReference>
<evidence type="ECO:0000256" key="4">
    <source>
        <dbReference type="ARBA" id="ARBA00022691"/>
    </source>
</evidence>
<dbReference type="Pfam" id="PF02353">
    <property type="entry name" value="CMAS"/>
    <property type="match status" value="1"/>
</dbReference>
<keyword evidence="4" id="KW-0949">S-adenosyl-L-methionine</keyword>
<dbReference type="Gene3D" id="3.40.50.150">
    <property type="entry name" value="Vaccinia Virus protein VP39"/>
    <property type="match status" value="1"/>
</dbReference>
<gene>
    <name evidence="6" type="ORF">GCM10009069_00840</name>
</gene>
<protein>
    <submittedName>
        <fullName evidence="6">Cyclopropane-fatty-acyl-phospholipid synthase</fullName>
    </submittedName>
</protein>
<dbReference type="InterPro" id="IPR050723">
    <property type="entry name" value="CFA/CMAS"/>
</dbReference>
<keyword evidence="2" id="KW-0489">Methyltransferase</keyword>
<accession>A0A8J3CPN3</accession>
<dbReference type="EMBL" id="BMZH01000001">
    <property type="protein sequence ID" value="GHA81631.1"/>
    <property type="molecule type" value="Genomic_DNA"/>
</dbReference>